<keyword evidence="1" id="KW-0813">Transport</keyword>
<dbReference type="PANTHER" id="PTHR34300">
    <property type="entry name" value="QUEUOSINE PRECURSOR TRANSPORTER-RELATED"/>
    <property type="match status" value="1"/>
</dbReference>
<dbReference type="HAMAP" id="MF_02088">
    <property type="entry name" value="Q_prec_transport"/>
    <property type="match status" value="1"/>
</dbReference>
<keyword evidence="3" id="KW-1185">Reference proteome</keyword>
<dbReference type="AlphaFoldDB" id="D9QD27"/>
<dbReference type="eggNOG" id="COG1738">
    <property type="taxonomic scope" value="Bacteria"/>
</dbReference>
<proteinExistence type="inferred from homology"/>
<comment type="subcellular location">
    <subcellularLocation>
        <location evidence="1">Cell membrane</location>
        <topology evidence="1">Multi-pass membrane protein</topology>
    </subcellularLocation>
</comment>
<dbReference type="GO" id="GO:0005886">
    <property type="term" value="C:plasma membrane"/>
    <property type="evidence" value="ECO:0007669"/>
    <property type="project" value="UniProtKB-SubCell"/>
</dbReference>
<feature type="transmembrane region" description="Helical" evidence="1">
    <location>
        <begin position="188"/>
        <end position="212"/>
    </location>
</feature>
<evidence type="ECO:0000313" key="3">
    <source>
        <dbReference type="Proteomes" id="UP000000276"/>
    </source>
</evidence>
<dbReference type="PATRIC" id="fig|681645.3.peg.2109"/>
<dbReference type="Pfam" id="PF02592">
    <property type="entry name" value="Vut_1"/>
    <property type="match status" value="1"/>
</dbReference>
<dbReference type="OrthoDB" id="9805479at2"/>
<dbReference type="STRING" id="681645.CpC231_2004"/>
<feature type="transmembrane region" description="Helical" evidence="1">
    <location>
        <begin position="55"/>
        <end position="74"/>
    </location>
</feature>
<gene>
    <name evidence="2" type="ORF">CPC231_10145</name>
</gene>
<evidence type="ECO:0000256" key="1">
    <source>
        <dbReference type="HAMAP-Rule" id="MF_02088"/>
    </source>
</evidence>
<reference evidence="2 3" key="1">
    <citation type="journal article" date="2011" name="J. Bacteriol.">
        <title>Complete genome sequence of Corynebacterium pseudotuberculosis I19, a strain isolated from a cow in Israel with bovine mastitis.</title>
        <authorList>
            <consortium name="Consortium: Rede Paraense de Genomica e Proteomica (RPGP)"/>
            <person name="Silva A."/>
            <person name="Schneider M.P."/>
            <person name="Cerdeira L."/>
            <person name="Barbosa M.S."/>
            <person name="Ramos R.T."/>
            <person name="Carneiro A.R."/>
            <person name="Santos R."/>
            <person name="Lima M."/>
            <person name="D'Afonseca V."/>
            <person name="Almeida S.S."/>
            <person name="Santos A.R."/>
            <person name="Soares S.C."/>
            <person name="Pinto A.C."/>
            <person name="Ali A."/>
            <person name="Dorella F.A."/>
            <person name="Rocha F."/>
            <person name="de Abreu V.A."/>
            <person name="Trost E."/>
            <person name="Tauch A."/>
            <person name="Shpigel N."/>
            <person name="Miyoshi A."/>
            <person name="Azevedo V."/>
        </authorList>
    </citation>
    <scope>NUCLEOTIDE SEQUENCE [LARGE SCALE GENOMIC DNA]</scope>
    <source>
        <strain evidence="2 3">C231</strain>
    </source>
</reference>
<feature type="transmembrane region" description="Helical" evidence="1">
    <location>
        <begin position="232"/>
        <end position="252"/>
    </location>
</feature>
<dbReference type="PANTHER" id="PTHR34300:SF2">
    <property type="entry name" value="QUEUOSINE PRECURSOR TRANSPORTER-RELATED"/>
    <property type="match status" value="1"/>
</dbReference>
<feature type="transmembrane region" description="Helical" evidence="1">
    <location>
        <begin position="114"/>
        <end position="135"/>
    </location>
</feature>
<keyword evidence="1" id="KW-1133">Transmembrane helix</keyword>
<dbReference type="GO" id="GO:0022857">
    <property type="term" value="F:transmembrane transporter activity"/>
    <property type="evidence" value="ECO:0007669"/>
    <property type="project" value="UniProtKB-UniRule"/>
</dbReference>
<sequence length="258" mass="28051">MLVAIIFRLCYGTIRSMTISDPLNPGQGAADNSAASVTNPAPSQPARFIAVQRSYYPLLLTLFVAIFLISNINATKGVALGPIITDGAFFLFPAAYVIGDVLSECYGFRATRRAIWTGFFVMLVAVISFYVAIWLPSADFYTGQESFAAVLGLVPRIVLASLAGYLVGQLLNSYVLVAIKKRTGERSLWVRLIGSTIVGEFGDTLIFCLIAAPVIGITTFSDTANYTLVGFFWKTAVEILVLPITYAAIAWVKKKENY</sequence>
<comment type="function">
    <text evidence="1">Involved in the import of queuosine (Q) precursors, required for Q precursor salvage.</text>
</comment>
<dbReference type="EMBL" id="CP001829">
    <property type="protein sequence ID" value="ADL11453.1"/>
    <property type="molecule type" value="Genomic_DNA"/>
</dbReference>
<dbReference type="InterPro" id="IPR003744">
    <property type="entry name" value="YhhQ"/>
</dbReference>
<feature type="transmembrane region" description="Helical" evidence="1">
    <location>
        <begin position="80"/>
        <end position="102"/>
    </location>
</feature>
<reference evidence="2 3" key="2">
    <citation type="journal article" date="2011" name="PLoS ONE">
        <title>Evidence for reductive genome evolution and lateral acquisition of virulence functions in two Corynebacterium pseudotuberculosis strains.</title>
        <authorList>
            <person name="Ruiz J.C."/>
            <person name="D'Afonseca V."/>
            <person name="Silva A."/>
            <person name="Ali A."/>
            <person name="Pinto A.C."/>
            <person name="Santos A.R."/>
            <person name="Rocha A.A."/>
            <person name="Lopes D.O."/>
            <person name="Dorella F.A."/>
            <person name="Pacheco L.G."/>
            <person name="Costa M.P."/>
            <person name="Turk M.Z."/>
            <person name="Seyffert N."/>
            <person name="Moraes P.M."/>
            <person name="Soares S.C."/>
            <person name="Almeida S.S."/>
            <person name="Castro T.L."/>
            <person name="Abreu V.A."/>
            <person name="Trost E."/>
            <person name="Baumbach J."/>
            <person name="Tauch A."/>
            <person name="Schneider M.P."/>
            <person name="McCulloch J."/>
            <person name="Cerdeira L.T."/>
            <person name="Ramos R.T."/>
            <person name="Zerlotini A."/>
            <person name="Dominitini A."/>
            <person name="Resende D.M."/>
            <person name="Coser E.M."/>
            <person name="Oliveira L.M."/>
            <person name="Pedrosa A.L."/>
            <person name="Vieira C.U."/>
            <person name="Guimaraes C.T."/>
            <person name="Bartholomeu D.C."/>
            <person name="Oliveira D.M."/>
            <person name="Santos F.R."/>
            <person name="Rabelo E.M."/>
            <person name="Lobo F.P."/>
            <person name="Franco G.R."/>
            <person name="Costa A.F."/>
            <person name="Castro I.M."/>
            <person name="Dias S.R."/>
            <person name="Ferro J.A."/>
            <person name="Ortega J.M."/>
            <person name="Paiva L.V."/>
            <person name="Goulart L.R."/>
            <person name="Almeida J.F."/>
            <person name="Ferro M.I."/>
            <person name="Carneiro N.P."/>
            <person name="Falcao P.R."/>
            <person name="Grynberg P."/>
            <person name="Teixeira S.M."/>
            <person name="Brommonschenkel S."/>
            <person name="Oliveira S.C."/>
            <person name="Meyer R."/>
            <person name="Moore R.J."/>
            <person name="Miyoshi A."/>
            <person name="Oliveira G.C."/>
            <person name="Azevedo V."/>
        </authorList>
    </citation>
    <scope>NUCLEOTIDE SEQUENCE [LARGE SCALE GENOMIC DNA]</scope>
    <source>
        <strain evidence="2 3">C231</strain>
    </source>
</reference>
<name>D9QD27_CORP2</name>
<dbReference type="Proteomes" id="UP000000276">
    <property type="component" value="Chromosome"/>
</dbReference>
<organism evidence="2 3">
    <name type="scientific">Corynebacterium pseudotuberculosis (strain C231)</name>
    <dbReference type="NCBI Taxonomy" id="681645"/>
    <lineage>
        <taxon>Bacteria</taxon>
        <taxon>Bacillati</taxon>
        <taxon>Actinomycetota</taxon>
        <taxon>Actinomycetes</taxon>
        <taxon>Mycobacteriales</taxon>
        <taxon>Corynebacteriaceae</taxon>
        <taxon>Corynebacterium</taxon>
    </lineage>
</organism>
<keyword evidence="1" id="KW-0472">Membrane</keyword>
<keyword evidence="1" id="KW-0812">Transmembrane</keyword>
<protein>
    <recommendedName>
        <fullName evidence="1">Probable queuosine precursor transporter</fullName>
        <shortName evidence="1">Q precursor transporter</shortName>
    </recommendedName>
</protein>
<dbReference type="HOGENOM" id="CLU_075503_1_0_11"/>
<accession>D9QD27</accession>
<dbReference type="KEGG" id="cpq:CPC231_10145"/>
<comment type="similarity">
    <text evidence="1">Belongs to the vitamin uptake transporter (VUT/ECF) (TC 2.A.88) family. Q precursor transporter subfamily.</text>
</comment>
<evidence type="ECO:0000313" key="2">
    <source>
        <dbReference type="EMBL" id="ADL11453.1"/>
    </source>
</evidence>
<keyword evidence="1" id="KW-1003">Cell membrane</keyword>
<dbReference type="NCBIfam" id="TIGR00697">
    <property type="entry name" value="queuosine precursor transporter"/>
    <property type="match status" value="1"/>
</dbReference>